<comment type="caution">
    <text evidence="5">The sequence shown here is derived from an EMBL/GenBank/DDBJ whole genome shotgun (WGS) entry which is preliminary data.</text>
</comment>
<dbReference type="SUPFAM" id="SSF46785">
    <property type="entry name" value="Winged helix' DNA-binding domain"/>
    <property type="match status" value="1"/>
</dbReference>
<keyword evidence="1" id="KW-0805">Transcription regulation</keyword>
<dbReference type="PROSITE" id="PS50949">
    <property type="entry name" value="HTH_GNTR"/>
    <property type="match status" value="1"/>
</dbReference>
<evidence type="ECO:0000256" key="3">
    <source>
        <dbReference type="ARBA" id="ARBA00023163"/>
    </source>
</evidence>
<dbReference type="Pfam" id="PF07729">
    <property type="entry name" value="FCD"/>
    <property type="match status" value="1"/>
</dbReference>
<dbReference type="SUPFAM" id="SSF48008">
    <property type="entry name" value="GntR ligand-binding domain-like"/>
    <property type="match status" value="1"/>
</dbReference>
<dbReference type="InterPro" id="IPR000524">
    <property type="entry name" value="Tscrpt_reg_HTH_GntR"/>
</dbReference>
<dbReference type="SMART" id="SM00345">
    <property type="entry name" value="HTH_GNTR"/>
    <property type="match status" value="1"/>
</dbReference>
<dbReference type="RefSeq" id="WP_380937942.1">
    <property type="nucleotide sequence ID" value="NZ_JBHUFC010000001.1"/>
</dbReference>
<evidence type="ECO:0000259" key="4">
    <source>
        <dbReference type="PROSITE" id="PS50949"/>
    </source>
</evidence>
<feature type="domain" description="HTH gntR-type" evidence="4">
    <location>
        <begin position="23"/>
        <end position="91"/>
    </location>
</feature>
<keyword evidence="2" id="KW-0238">DNA-binding</keyword>
<gene>
    <name evidence="5" type="ORF">ACFSC3_01275</name>
</gene>
<evidence type="ECO:0000313" key="6">
    <source>
        <dbReference type="Proteomes" id="UP001597283"/>
    </source>
</evidence>
<name>A0ABW4N8K0_9SPHN</name>
<accession>A0ABW4N8K0</accession>
<dbReference type="InterPro" id="IPR011711">
    <property type="entry name" value="GntR_C"/>
</dbReference>
<protein>
    <submittedName>
        <fullName evidence="5">FadR/GntR family transcriptional regulator</fullName>
    </submittedName>
</protein>
<reference evidence="6" key="1">
    <citation type="journal article" date="2019" name="Int. J. Syst. Evol. Microbiol.">
        <title>The Global Catalogue of Microorganisms (GCM) 10K type strain sequencing project: providing services to taxonomists for standard genome sequencing and annotation.</title>
        <authorList>
            <consortium name="The Broad Institute Genomics Platform"/>
            <consortium name="The Broad Institute Genome Sequencing Center for Infectious Disease"/>
            <person name="Wu L."/>
            <person name="Ma J."/>
        </authorList>
    </citation>
    <scope>NUCLEOTIDE SEQUENCE [LARGE SCALE GENOMIC DNA]</scope>
    <source>
        <strain evidence="6">Q85</strain>
    </source>
</reference>
<keyword evidence="6" id="KW-1185">Reference proteome</keyword>
<dbReference type="PRINTS" id="PR00035">
    <property type="entry name" value="HTHGNTR"/>
</dbReference>
<dbReference type="EMBL" id="JBHUFC010000001">
    <property type="protein sequence ID" value="MFD1786193.1"/>
    <property type="molecule type" value="Genomic_DNA"/>
</dbReference>
<evidence type="ECO:0000256" key="2">
    <source>
        <dbReference type="ARBA" id="ARBA00023125"/>
    </source>
</evidence>
<dbReference type="SMART" id="SM00895">
    <property type="entry name" value="FCD"/>
    <property type="match status" value="1"/>
</dbReference>
<dbReference type="InterPro" id="IPR008920">
    <property type="entry name" value="TF_FadR/GntR_C"/>
</dbReference>
<proteinExistence type="predicted"/>
<dbReference type="InterPro" id="IPR036390">
    <property type="entry name" value="WH_DNA-bd_sf"/>
</dbReference>
<dbReference type="PANTHER" id="PTHR43537">
    <property type="entry name" value="TRANSCRIPTIONAL REGULATOR, GNTR FAMILY"/>
    <property type="match status" value="1"/>
</dbReference>
<organism evidence="5 6">
    <name type="scientific">Sphingomonas floccifaciens</name>
    <dbReference type="NCBI Taxonomy" id="1844115"/>
    <lineage>
        <taxon>Bacteria</taxon>
        <taxon>Pseudomonadati</taxon>
        <taxon>Pseudomonadota</taxon>
        <taxon>Alphaproteobacteria</taxon>
        <taxon>Sphingomonadales</taxon>
        <taxon>Sphingomonadaceae</taxon>
        <taxon>Sphingomonas</taxon>
    </lineage>
</organism>
<evidence type="ECO:0000256" key="1">
    <source>
        <dbReference type="ARBA" id="ARBA00023015"/>
    </source>
</evidence>
<keyword evidence="3" id="KW-0804">Transcription</keyword>
<dbReference type="Gene3D" id="1.20.120.530">
    <property type="entry name" value="GntR ligand-binding domain-like"/>
    <property type="match status" value="1"/>
</dbReference>
<evidence type="ECO:0000313" key="5">
    <source>
        <dbReference type="EMBL" id="MFD1786193.1"/>
    </source>
</evidence>
<dbReference type="Pfam" id="PF00392">
    <property type="entry name" value="GntR"/>
    <property type="match status" value="1"/>
</dbReference>
<dbReference type="InterPro" id="IPR036388">
    <property type="entry name" value="WH-like_DNA-bd_sf"/>
</dbReference>
<dbReference type="Gene3D" id="1.10.10.10">
    <property type="entry name" value="Winged helix-like DNA-binding domain superfamily/Winged helix DNA-binding domain"/>
    <property type="match status" value="1"/>
</dbReference>
<sequence>MIKTVTAKAGTRKRAVSPVASDTRLYQRLAGRILDELAAGRWRVGDRLPAERELALEYGASRPAVREALIALEVRGLIDVRVGSGAYVVALSTDEPGTGFAITAFELTEARLMFEGEAAALAAVNIEESELDRLDELVAAIASENLRPEVTENADRDFHLTIAVATRNAGVVRTIEDFWRLRSTSSECALLHQKARDANVRPVVEEHAAIVDALRRRDPAAARAAMHAHLTAVMNHLLFATEELAVEEARRSVASKRQRYAMNATR</sequence>
<dbReference type="CDD" id="cd07377">
    <property type="entry name" value="WHTH_GntR"/>
    <property type="match status" value="1"/>
</dbReference>
<dbReference type="PANTHER" id="PTHR43537:SF5">
    <property type="entry name" value="UXU OPERON TRANSCRIPTIONAL REGULATOR"/>
    <property type="match status" value="1"/>
</dbReference>
<dbReference type="Proteomes" id="UP001597283">
    <property type="component" value="Unassembled WGS sequence"/>
</dbReference>